<reference evidence="3" key="1">
    <citation type="journal article" date="2014" name="Int. J. Syst. Evol. Microbiol.">
        <title>Complete genome sequence of Corynebacterium casei LMG S-19264T (=DSM 44701T), isolated from a smear-ripened cheese.</title>
        <authorList>
            <consortium name="US DOE Joint Genome Institute (JGI-PGF)"/>
            <person name="Walter F."/>
            <person name="Albersmeier A."/>
            <person name="Kalinowski J."/>
            <person name="Ruckert C."/>
        </authorList>
    </citation>
    <scope>NUCLEOTIDE SEQUENCE</scope>
    <source>
        <strain evidence="3">CGMCC 1.15762</strain>
    </source>
</reference>
<evidence type="ECO:0000256" key="1">
    <source>
        <dbReference type="SAM" id="MobiDB-lite"/>
    </source>
</evidence>
<feature type="compositionally biased region" description="Polar residues" evidence="1">
    <location>
        <begin position="1"/>
        <end position="30"/>
    </location>
</feature>
<keyword evidence="4" id="KW-1185">Reference proteome</keyword>
<name>A0A8J2ZH15_9RHOB</name>
<keyword evidence="2" id="KW-0472">Membrane</keyword>
<feature type="region of interest" description="Disordered" evidence="1">
    <location>
        <begin position="1"/>
        <end position="79"/>
    </location>
</feature>
<sequence length="1161" mass="122216">MDLSVANGSDTGSRQSGTSSCEDAESSTPSPEDDAATPGGGPAGSTPETGGTEDGQTEGEAPERGTAKTPIAPKPRKKGRKRRWLGGIFSVLTVIVLLAGAGLWSVMERPLSAPGWLREQIEERIAQAVPGIDLSFGDLQLEVRPDGMARVRLVDVGIRSDTGAPVAQLSNLVAGMTFADLFRGRIDLRLVHLSGASLAMRRDADGRFGLALGDVFASDTPTPDIPTMLANLQRALEDPRLDKLTSISAEALTIRYEDARAQRGWTADGGRVSITREGRSLRLAGDVSVLGRGDVPATLAVTAENTIGEGSAQFGVNLSGLEAQDIATQSPALAWLGGLRAPISGALRASMTEEGRLGALNATLQIGAGVLQPNTRTEPIPFSFARTYFSYDPAAGTLTFDDIHVASALGTLQSSGRAQLQQNGSGRLPDAMVGQFRISQFEADPEGFLDSPVRIDGAELDWRLAFDPFRFELGRLRITDAELPLRVSGSLAAEPEGWRMALDARVARLERDKLMSLWPEGGKEGNVKARKWVSENIHAATLHDAVIALRLDPGGRLKPYIDARIEGGELTYARNLPRLEGASGQFTLYDDRMAVTLEDGYVAPPQGGRLDGAGSTFTIPDMTVRPWTGILDLKARGPMEAVLSYIDSPKLEIMQKAKKPVALGDGTAALTGQLVIPLKRGVQREEIAISASGSVTGFASTEIVPGKRLSAQRLALDLNDDRIVVSGRVQMDGIPFNGSWTQPLTPGTGRVEGQVTLSEAAAQSLGIGLPPGTISGSGPAQLTIDLPNGQAPRFSLTSSLAGVGLSLPQIGWRLTQGGTGRFEVAGRFGRPLTVERLSLNAAGLEARGAVRLTSSGQFDRLDLPRLRVGGWLDGSAVLSSRGQGAPPAVALNGGTLDLRRAPFGGGSGGSGSGGGPIAVRLDRLQVSEQIALTGFQGSFAQTAAGLDGQFTASVGGQAPITGRVLPTNGGSAIRLQARDAGDVLEGAGIFRNVQDGTFDLTLVPVPGQTGHYDGNLEIGGARLNNAPAITGLIDAISVVGLIDELNGPGLYFSEVDARFRLTPTQVILQRSSATGPSMGISMDGYYNLGSQTMDMQGVLSPIYIINGIGRLFSRKGEGLIGFNFNLRGPVREPQVSVNPLSVFTPGMFRDIFRRPPPSLNQ</sequence>
<feature type="transmembrane region" description="Helical" evidence="2">
    <location>
        <begin position="84"/>
        <end position="104"/>
    </location>
</feature>
<reference evidence="3" key="2">
    <citation type="submission" date="2020-09" db="EMBL/GenBank/DDBJ databases">
        <authorList>
            <person name="Sun Q."/>
            <person name="Zhou Y."/>
        </authorList>
    </citation>
    <scope>NUCLEOTIDE SEQUENCE</scope>
    <source>
        <strain evidence="3">CGMCC 1.15762</strain>
    </source>
</reference>
<dbReference type="EMBL" id="BMJV01000001">
    <property type="protein sequence ID" value="GGG61478.1"/>
    <property type="molecule type" value="Genomic_DNA"/>
</dbReference>
<dbReference type="AlphaFoldDB" id="A0A8J2ZH15"/>
<keyword evidence="2" id="KW-0812">Transmembrane</keyword>
<evidence type="ECO:0000313" key="3">
    <source>
        <dbReference type="EMBL" id="GGG61478.1"/>
    </source>
</evidence>
<evidence type="ECO:0000256" key="2">
    <source>
        <dbReference type="SAM" id="Phobius"/>
    </source>
</evidence>
<dbReference type="Proteomes" id="UP000617145">
    <property type="component" value="Unassembled WGS sequence"/>
</dbReference>
<protein>
    <recommendedName>
        <fullName evidence="5">AsmA-like C-terminal region</fullName>
    </recommendedName>
</protein>
<keyword evidence="2" id="KW-1133">Transmembrane helix</keyword>
<gene>
    <name evidence="3" type="ORF">GCM10011415_04490</name>
</gene>
<evidence type="ECO:0008006" key="5">
    <source>
        <dbReference type="Google" id="ProtNLM"/>
    </source>
</evidence>
<accession>A0A8J2ZH15</accession>
<evidence type="ECO:0000313" key="4">
    <source>
        <dbReference type="Proteomes" id="UP000617145"/>
    </source>
</evidence>
<proteinExistence type="predicted"/>
<organism evidence="3 4">
    <name type="scientific">Salipiger pallidus</name>
    <dbReference type="NCBI Taxonomy" id="1775170"/>
    <lineage>
        <taxon>Bacteria</taxon>
        <taxon>Pseudomonadati</taxon>
        <taxon>Pseudomonadota</taxon>
        <taxon>Alphaproteobacteria</taxon>
        <taxon>Rhodobacterales</taxon>
        <taxon>Roseobacteraceae</taxon>
        <taxon>Salipiger</taxon>
    </lineage>
</organism>
<comment type="caution">
    <text evidence="3">The sequence shown here is derived from an EMBL/GenBank/DDBJ whole genome shotgun (WGS) entry which is preliminary data.</text>
</comment>